<dbReference type="PANTHER" id="PTHR42913">
    <property type="entry name" value="APOPTOSIS-INDUCING FACTOR 1"/>
    <property type="match status" value="1"/>
</dbReference>
<protein>
    <submittedName>
        <fullName evidence="8">NADH dehydrogenase</fullName>
    </submittedName>
</protein>
<evidence type="ECO:0000256" key="6">
    <source>
        <dbReference type="SAM" id="MobiDB-lite"/>
    </source>
</evidence>
<dbReference type="RefSeq" id="WP_076207461.1">
    <property type="nucleotide sequence ID" value="NZ_MBER01000155.1"/>
</dbReference>
<sequence length="432" mass="45425">MSRVLIVGSGFAGLWAALGAARRVDELGSAARDVQITVVSERPFHDIRVRNYEADLTGCRIPLQQVLDPVGVEHIAAEVTEIDTDARSVTAQRDGQALALDYDRLVLAAGSRVARPAIPGLAEFGFDVDTFDGARRLADHLDTLAANPRTSGVGTVVVVGAGLTGIETACELPARLAAIFDSTVATKVLLVDHQPHVGSDMGASARPLIESALSDNGVHVITGTSVTSVDIGAVTLSSGDTLPAATVVWCAGMRANPLTSQFSVPLDQFGRLPVDDYLRVERVPAVFAAGDVAAARVDDGHLSVMSCQHGRPMGRYAGYNVIGDLLGRQMRALRIPWYVTVLDLGPAGAVYTEGWNRDVVAAGPVAKSTKKTINTERIYPPLTGDRKALLVAAAPDLQARPARGRQHSGGPEAGDPISLTGTGQPRCCHRGT</sequence>
<dbReference type="Pfam" id="PF07992">
    <property type="entry name" value="Pyr_redox_2"/>
    <property type="match status" value="1"/>
</dbReference>
<evidence type="ECO:0000256" key="5">
    <source>
        <dbReference type="ARBA" id="ARBA00023002"/>
    </source>
</evidence>
<evidence type="ECO:0000256" key="1">
    <source>
        <dbReference type="ARBA" id="ARBA00001974"/>
    </source>
</evidence>
<comment type="similarity">
    <text evidence="2">Belongs to the NADH dehydrogenase family.</text>
</comment>
<keyword evidence="5" id="KW-0560">Oxidoreductase</keyword>
<comment type="caution">
    <text evidence="8">The sequence shown here is derived from an EMBL/GenBank/DDBJ whole genome shotgun (WGS) entry which is preliminary data.</text>
</comment>
<keyword evidence="4" id="KW-0274">FAD</keyword>
<dbReference type="InterPro" id="IPR023753">
    <property type="entry name" value="FAD/NAD-binding_dom"/>
</dbReference>
<evidence type="ECO:0000256" key="3">
    <source>
        <dbReference type="ARBA" id="ARBA00022630"/>
    </source>
</evidence>
<gene>
    <name evidence="8" type="ORF">A5742_11115</name>
</gene>
<dbReference type="SUPFAM" id="SSF51905">
    <property type="entry name" value="FAD/NAD(P)-binding domain"/>
    <property type="match status" value="1"/>
</dbReference>
<dbReference type="PANTHER" id="PTHR42913:SF3">
    <property type="entry name" value="64 KDA MITOCHONDRIAL NADH DEHYDROGENASE (EUROFUNG)"/>
    <property type="match status" value="1"/>
</dbReference>
<proteinExistence type="inferred from homology"/>
<dbReference type="InterPro" id="IPR051169">
    <property type="entry name" value="NADH-Q_oxidoreductase"/>
</dbReference>
<accession>A0ABD6QG98</accession>
<evidence type="ECO:0000256" key="2">
    <source>
        <dbReference type="ARBA" id="ARBA00005272"/>
    </source>
</evidence>
<reference evidence="8 9" key="1">
    <citation type="submission" date="2016-07" db="EMBL/GenBank/DDBJ databases">
        <authorList>
            <person name="Sutton G."/>
            <person name="Brinkac L."/>
            <person name="Sanka R."/>
            <person name="Adams M."/>
            <person name="Lau E."/>
            <person name="Kumar A."/>
            <person name="Macaden R."/>
        </authorList>
    </citation>
    <scope>NUCLEOTIDE SEQUENCE [LARGE SCALE GENOMIC DNA]</scope>
    <source>
        <strain evidence="8 9">GA-0871</strain>
    </source>
</reference>
<evidence type="ECO:0000313" key="8">
    <source>
        <dbReference type="EMBL" id="OMC36333.1"/>
    </source>
</evidence>
<evidence type="ECO:0000313" key="9">
    <source>
        <dbReference type="Proteomes" id="UP000187001"/>
    </source>
</evidence>
<comment type="cofactor">
    <cofactor evidence="1">
        <name>FAD</name>
        <dbReference type="ChEBI" id="CHEBI:57692"/>
    </cofactor>
</comment>
<evidence type="ECO:0000256" key="4">
    <source>
        <dbReference type="ARBA" id="ARBA00022827"/>
    </source>
</evidence>
<dbReference type="Proteomes" id="UP000187001">
    <property type="component" value="Unassembled WGS sequence"/>
</dbReference>
<dbReference type="EMBL" id="MBER01000155">
    <property type="protein sequence ID" value="OMC36333.1"/>
    <property type="molecule type" value="Genomic_DNA"/>
</dbReference>
<evidence type="ECO:0000259" key="7">
    <source>
        <dbReference type="Pfam" id="PF07992"/>
    </source>
</evidence>
<dbReference type="Gene3D" id="3.50.50.100">
    <property type="match status" value="1"/>
</dbReference>
<name>A0ABD6QG98_MYCFO</name>
<dbReference type="PRINTS" id="PR00368">
    <property type="entry name" value="FADPNR"/>
</dbReference>
<dbReference type="InterPro" id="IPR036188">
    <property type="entry name" value="FAD/NAD-bd_sf"/>
</dbReference>
<feature type="domain" description="FAD/NAD(P)-binding" evidence="7">
    <location>
        <begin position="3"/>
        <end position="309"/>
    </location>
</feature>
<dbReference type="AlphaFoldDB" id="A0ABD6QG98"/>
<feature type="region of interest" description="Disordered" evidence="6">
    <location>
        <begin position="396"/>
        <end position="432"/>
    </location>
</feature>
<dbReference type="GO" id="GO:0016491">
    <property type="term" value="F:oxidoreductase activity"/>
    <property type="evidence" value="ECO:0007669"/>
    <property type="project" value="UniProtKB-KW"/>
</dbReference>
<dbReference type="PRINTS" id="PR00469">
    <property type="entry name" value="PNDRDTASEII"/>
</dbReference>
<keyword evidence="3" id="KW-0285">Flavoprotein</keyword>
<organism evidence="8 9">
    <name type="scientific">Mycolicibacterium fortuitum</name>
    <name type="common">Mycobacterium fortuitum</name>
    <dbReference type="NCBI Taxonomy" id="1766"/>
    <lineage>
        <taxon>Bacteria</taxon>
        <taxon>Bacillati</taxon>
        <taxon>Actinomycetota</taxon>
        <taxon>Actinomycetes</taxon>
        <taxon>Mycobacteriales</taxon>
        <taxon>Mycobacteriaceae</taxon>
        <taxon>Mycolicibacterium</taxon>
    </lineage>
</organism>